<keyword evidence="3 7" id="KW-0812">Transmembrane</keyword>
<gene>
    <name evidence="8" type="ORF">HZA61_10535</name>
</gene>
<feature type="transmembrane region" description="Helical" evidence="7">
    <location>
        <begin position="560"/>
        <end position="578"/>
    </location>
</feature>
<feature type="transmembrane region" description="Helical" evidence="7">
    <location>
        <begin position="394"/>
        <end position="412"/>
    </location>
</feature>
<accession>A0A933W2B9</accession>
<feature type="transmembrane region" description="Helical" evidence="7">
    <location>
        <begin position="264"/>
        <end position="284"/>
    </location>
</feature>
<evidence type="ECO:0000313" key="9">
    <source>
        <dbReference type="Proteomes" id="UP000696931"/>
    </source>
</evidence>
<feature type="transmembrane region" description="Helical" evidence="7">
    <location>
        <begin position="145"/>
        <end position="167"/>
    </location>
</feature>
<proteinExistence type="predicted"/>
<dbReference type="Pfam" id="PF03169">
    <property type="entry name" value="OPT"/>
    <property type="match status" value="1"/>
</dbReference>
<dbReference type="InterPro" id="IPR045035">
    <property type="entry name" value="YSL-like"/>
</dbReference>
<dbReference type="AlphaFoldDB" id="A0A933W2B9"/>
<name>A0A933W2B9_UNCEI</name>
<dbReference type="GO" id="GO:0035673">
    <property type="term" value="F:oligopeptide transmembrane transporter activity"/>
    <property type="evidence" value="ECO:0007669"/>
    <property type="project" value="InterPro"/>
</dbReference>
<feature type="transmembrane region" description="Helical" evidence="7">
    <location>
        <begin position="634"/>
        <end position="660"/>
    </location>
</feature>
<feature type="transmembrane region" description="Helical" evidence="7">
    <location>
        <begin position="75"/>
        <end position="95"/>
    </location>
</feature>
<comment type="subcellular location">
    <subcellularLocation>
        <location evidence="1">Membrane</location>
        <topology evidence="1">Multi-pass membrane protein</topology>
    </subcellularLocation>
</comment>
<feature type="transmembrane region" description="Helical" evidence="7">
    <location>
        <begin position="48"/>
        <end position="69"/>
    </location>
</feature>
<feature type="transmembrane region" description="Helical" evidence="7">
    <location>
        <begin position="336"/>
        <end position="355"/>
    </location>
</feature>
<feature type="transmembrane region" description="Helical" evidence="7">
    <location>
        <begin position="504"/>
        <end position="526"/>
    </location>
</feature>
<evidence type="ECO:0000256" key="3">
    <source>
        <dbReference type="ARBA" id="ARBA00022692"/>
    </source>
</evidence>
<feature type="transmembrane region" description="Helical" evidence="7">
    <location>
        <begin position="116"/>
        <end position="139"/>
    </location>
</feature>
<organism evidence="8 9">
    <name type="scientific">Eiseniibacteriota bacterium</name>
    <dbReference type="NCBI Taxonomy" id="2212470"/>
    <lineage>
        <taxon>Bacteria</taxon>
        <taxon>Candidatus Eiseniibacteriota</taxon>
    </lineage>
</organism>
<feature type="compositionally biased region" description="Polar residues" evidence="6">
    <location>
        <begin position="1"/>
        <end position="10"/>
    </location>
</feature>
<dbReference type="Proteomes" id="UP000696931">
    <property type="component" value="Unassembled WGS sequence"/>
</dbReference>
<feature type="transmembrane region" description="Helical" evidence="7">
    <location>
        <begin position="296"/>
        <end position="316"/>
    </location>
</feature>
<keyword evidence="2" id="KW-0813">Transport</keyword>
<dbReference type="PANTHER" id="PTHR31645">
    <property type="entry name" value="OLIGOPEPTIDE TRANSPORTER YGL114W-RELATED"/>
    <property type="match status" value="1"/>
</dbReference>
<feature type="transmembrane region" description="Helical" evidence="7">
    <location>
        <begin position="599"/>
        <end position="622"/>
    </location>
</feature>
<evidence type="ECO:0000256" key="5">
    <source>
        <dbReference type="ARBA" id="ARBA00023136"/>
    </source>
</evidence>
<dbReference type="GO" id="GO:0016020">
    <property type="term" value="C:membrane"/>
    <property type="evidence" value="ECO:0007669"/>
    <property type="project" value="UniProtKB-SubCell"/>
</dbReference>
<dbReference type="NCBIfam" id="TIGR00728">
    <property type="entry name" value="OPT_sfam"/>
    <property type="match status" value="1"/>
</dbReference>
<protein>
    <submittedName>
        <fullName evidence="8">OPT/YSL family transporter</fullName>
    </submittedName>
</protein>
<keyword evidence="5 7" id="KW-0472">Membrane</keyword>
<feature type="transmembrane region" description="Helical" evidence="7">
    <location>
        <begin position="205"/>
        <end position="224"/>
    </location>
</feature>
<feature type="transmembrane region" description="Helical" evidence="7">
    <location>
        <begin position="418"/>
        <end position="436"/>
    </location>
</feature>
<feature type="region of interest" description="Disordered" evidence="6">
    <location>
        <begin position="1"/>
        <end position="23"/>
    </location>
</feature>
<dbReference type="InterPro" id="IPR004813">
    <property type="entry name" value="OPT"/>
</dbReference>
<sequence>MATPETSTPAADNGGLPYLPPLPPDATPEQKDLNWYTHAYQGDRMPQLTLRAVLMGGVLGMLMSVSNLYTTLKVGWSFGVAITSCVISYVIWNAFRALTGGKLSQMSLLETNCMQSTASAAGYSTGATIATAFGALLLLDPQHRHQPWLVVASFTLATGAMGVFLAIPMKRQMINHEQLPFPSGIAAATTLQSLYSKSGEALQKAYSLVISLAIGALVGVMNTAEDQFVALGNFFTMMRTRFFDVHLPEQIPAAGFSLVGGKPLVGFGFEPSVLLIAAGQIVGLRVSLSMLAASSLLYFFVAPWLYSLDAAQAGVANAVVNLPAVGGGTLFHPVRWALWGGTSLMVFSSLTSLALQWKTVARSFTSLKQAKSAATGADADIEAKMAAIEVPNSWLVAGFIPISIAMLAVQMLAFQIHWWAGLIAIGMSFVLTLVACRATGETDTTPVGAMGKVMQLIFALISPGNVTHNLMSAGVGANSASSSADLLTDLKSGYLLGANPRKQFIAQFVGIFFGTLAVVPAWYLLIPNDAALEKFPLPATRTWEAVARVLSNGIDSLPVSARWAILIGSLIGVLLPVLEKSFPKAKQWLPSAMGLGLGWVVFFSNALAFTIGATIAWVWSLVHKKSQDTFNVPIASGLVAGESIMKALLAMLATALGLLAGK</sequence>
<evidence type="ECO:0000256" key="6">
    <source>
        <dbReference type="SAM" id="MobiDB-lite"/>
    </source>
</evidence>
<evidence type="ECO:0000256" key="4">
    <source>
        <dbReference type="ARBA" id="ARBA00022989"/>
    </source>
</evidence>
<evidence type="ECO:0000256" key="7">
    <source>
        <dbReference type="SAM" id="Phobius"/>
    </source>
</evidence>
<keyword evidence="4 7" id="KW-1133">Transmembrane helix</keyword>
<dbReference type="EMBL" id="JACRIW010000075">
    <property type="protein sequence ID" value="MBI5169915.1"/>
    <property type="molecule type" value="Genomic_DNA"/>
</dbReference>
<evidence type="ECO:0000256" key="2">
    <source>
        <dbReference type="ARBA" id="ARBA00022448"/>
    </source>
</evidence>
<evidence type="ECO:0000256" key="1">
    <source>
        <dbReference type="ARBA" id="ARBA00004141"/>
    </source>
</evidence>
<reference evidence="8" key="1">
    <citation type="submission" date="2020-07" db="EMBL/GenBank/DDBJ databases">
        <title>Huge and variable diversity of episymbiotic CPR bacteria and DPANN archaea in groundwater ecosystems.</title>
        <authorList>
            <person name="He C.Y."/>
            <person name="Keren R."/>
            <person name="Whittaker M."/>
            <person name="Farag I.F."/>
            <person name="Doudna J."/>
            <person name="Cate J.H.D."/>
            <person name="Banfield J.F."/>
        </authorList>
    </citation>
    <scope>NUCLEOTIDE SEQUENCE</scope>
    <source>
        <strain evidence="8">NC_groundwater_1813_Pr3_B-0.1um_71_17</strain>
    </source>
</reference>
<dbReference type="PANTHER" id="PTHR31645:SF3">
    <property type="entry name" value="OLIGOPEPTIDE TRANSPORTER"/>
    <property type="match status" value="1"/>
</dbReference>
<evidence type="ECO:0000313" key="8">
    <source>
        <dbReference type="EMBL" id="MBI5169915.1"/>
    </source>
</evidence>
<comment type="caution">
    <text evidence="8">The sequence shown here is derived from an EMBL/GenBank/DDBJ whole genome shotgun (WGS) entry which is preliminary data.</text>
</comment>